<evidence type="ECO:0000313" key="2">
    <source>
        <dbReference type="EMBL" id="KAK3949931.1"/>
    </source>
</evidence>
<dbReference type="InterPro" id="IPR012951">
    <property type="entry name" value="BBE"/>
</dbReference>
<evidence type="ECO:0000313" key="3">
    <source>
        <dbReference type="Proteomes" id="UP001303222"/>
    </source>
</evidence>
<dbReference type="AlphaFoldDB" id="A0AAN6NRY9"/>
<name>A0AAN6NRY9_9PEZI</name>
<feature type="domain" description="Berberine/berberine-like" evidence="1">
    <location>
        <begin position="76"/>
        <end position="120"/>
    </location>
</feature>
<gene>
    <name evidence="2" type="ORF">QBC32DRAFT_316345</name>
</gene>
<evidence type="ECO:0000259" key="1">
    <source>
        <dbReference type="Pfam" id="PF08031"/>
    </source>
</evidence>
<sequence length="124" mass="13811">MGLVLDWYVQIDVHGGPTSAVTVPDVDSTVYAHRNYLFMFLFCVDRGVYPAEGFAAIQNFVGDVTHNIPVEEWGMYVNYLDPQMEREAAQKNYWGQHLDRLASVKGSVDPGNLSSYPQGVVPAV</sequence>
<proteinExistence type="predicted"/>
<dbReference type="Gene3D" id="3.40.462.20">
    <property type="match status" value="1"/>
</dbReference>
<organism evidence="2 3">
    <name type="scientific">Pseudoneurospora amorphoporcata</name>
    <dbReference type="NCBI Taxonomy" id="241081"/>
    <lineage>
        <taxon>Eukaryota</taxon>
        <taxon>Fungi</taxon>
        <taxon>Dikarya</taxon>
        <taxon>Ascomycota</taxon>
        <taxon>Pezizomycotina</taxon>
        <taxon>Sordariomycetes</taxon>
        <taxon>Sordariomycetidae</taxon>
        <taxon>Sordariales</taxon>
        <taxon>Sordariaceae</taxon>
        <taxon>Pseudoneurospora</taxon>
    </lineage>
</organism>
<dbReference type="InterPro" id="IPR016169">
    <property type="entry name" value="FAD-bd_PCMH_sub2"/>
</dbReference>
<protein>
    <recommendedName>
        <fullName evidence="1">Berberine/berberine-like domain-containing protein</fullName>
    </recommendedName>
</protein>
<dbReference type="Gene3D" id="3.30.465.10">
    <property type="match status" value="1"/>
</dbReference>
<dbReference type="GO" id="GO:0016491">
    <property type="term" value="F:oxidoreductase activity"/>
    <property type="evidence" value="ECO:0007669"/>
    <property type="project" value="InterPro"/>
</dbReference>
<dbReference type="Proteomes" id="UP001303222">
    <property type="component" value="Unassembled WGS sequence"/>
</dbReference>
<dbReference type="GO" id="GO:0050660">
    <property type="term" value="F:flavin adenine dinucleotide binding"/>
    <property type="evidence" value="ECO:0007669"/>
    <property type="project" value="InterPro"/>
</dbReference>
<reference evidence="2" key="1">
    <citation type="journal article" date="2023" name="Mol. Phylogenet. Evol.">
        <title>Genome-scale phylogeny and comparative genomics of the fungal order Sordariales.</title>
        <authorList>
            <person name="Hensen N."/>
            <person name="Bonometti L."/>
            <person name="Westerberg I."/>
            <person name="Brannstrom I.O."/>
            <person name="Guillou S."/>
            <person name="Cros-Aarteil S."/>
            <person name="Calhoun S."/>
            <person name="Haridas S."/>
            <person name="Kuo A."/>
            <person name="Mondo S."/>
            <person name="Pangilinan J."/>
            <person name="Riley R."/>
            <person name="LaButti K."/>
            <person name="Andreopoulos B."/>
            <person name="Lipzen A."/>
            <person name="Chen C."/>
            <person name="Yan M."/>
            <person name="Daum C."/>
            <person name="Ng V."/>
            <person name="Clum A."/>
            <person name="Steindorff A."/>
            <person name="Ohm R.A."/>
            <person name="Martin F."/>
            <person name="Silar P."/>
            <person name="Natvig D.O."/>
            <person name="Lalanne C."/>
            <person name="Gautier V."/>
            <person name="Ament-Velasquez S.L."/>
            <person name="Kruys A."/>
            <person name="Hutchinson M.I."/>
            <person name="Powell A.J."/>
            <person name="Barry K."/>
            <person name="Miller A.N."/>
            <person name="Grigoriev I.V."/>
            <person name="Debuchy R."/>
            <person name="Gladieux P."/>
            <person name="Hiltunen Thoren M."/>
            <person name="Johannesson H."/>
        </authorList>
    </citation>
    <scope>NUCLEOTIDE SEQUENCE</scope>
    <source>
        <strain evidence="2">CBS 626.80</strain>
    </source>
</reference>
<dbReference type="EMBL" id="MU859196">
    <property type="protein sequence ID" value="KAK3949931.1"/>
    <property type="molecule type" value="Genomic_DNA"/>
</dbReference>
<reference evidence="2" key="2">
    <citation type="submission" date="2023-06" db="EMBL/GenBank/DDBJ databases">
        <authorList>
            <consortium name="Lawrence Berkeley National Laboratory"/>
            <person name="Mondo S.J."/>
            <person name="Hensen N."/>
            <person name="Bonometti L."/>
            <person name="Westerberg I."/>
            <person name="Brannstrom I.O."/>
            <person name="Guillou S."/>
            <person name="Cros-Aarteil S."/>
            <person name="Calhoun S."/>
            <person name="Haridas S."/>
            <person name="Kuo A."/>
            <person name="Pangilinan J."/>
            <person name="Riley R."/>
            <person name="Labutti K."/>
            <person name="Andreopoulos B."/>
            <person name="Lipzen A."/>
            <person name="Chen C."/>
            <person name="Yanf M."/>
            <person name="Daum C."/>
            <person name="Ng V."/>
            <person name="Clum A."/>
            <person name="Steindorff A."/>
            <person name="Ohm R."/>
            <person name="Martin F."/>
            <person name="Silar P."/>
            <person name="Natvig D."/>
            <person name="Lalanne C."/>
            <person name="Gautier V."/>
            <person name="Ament-Velasquez S.L."/>
            <person name="Kruys A."/>
            <person name="Hutchinson M.I."/>
            <person name="Powell A.J."/>
            <person name="Barry K."/>
            <person name="Miller A.N."/>
            <person name="Grigoriev I.V."/>
            <person name="Debuchy R."/>
            <person name="Gladieux P."/>
            <person name="Thoren M.H."/>
            <person name="Johannesson H."/>
        </authorList>
    </citation>
    <scope>NUCLEOTIDE SEQUENCE</scope>
    <source>
        <strain evidence="2">CBS 626.80</strain>
    </source>
</reference>
<dbReference type="Pfam" id="PF08031">
    <property type="entry name" value="BBE"/>
    <property type="match status" value="1"/>
</dbReference>
<comment type="caution">
    <text evidence="2">The sequence shown here is derived from an EMBL/GenBank/DDBJ whole genome shotgun (WGS) entry which is preliminary data.</text>
</comment>
<accession>A0AAN6NRY9</accession>
<keyword evidence="3" id="KW-1185">Reference proteome</keyword>